<dbReference type="PROSITE" id="PS50895">
    <property type="entry name" value="SURF1"/>
    <property type="match status" value="1"/>
</dbReference>
<keyword evidence="9" id="KW-1185">Reference proteome</keyword>
<dbReference type="EMBL" id="BAAAYK010000038">
    <property type="protein sequence ID" value="GAA3361696.1"/>
    <property type="molecule type" value="Genomic_DNA"/>
</dbReference>
<dbReference type="PANTHER" id="PTHR23427:SF2">
    <property type="entry name" value="SURFEIT LOCUS PROTEIN 1"/>
    <property type="match status" value="1"/>
</dbReference>
<organism evidence="8 9">
    <name type="scientific">Saccharopolyspora gregorii</name>
    <dbReference type="NCBI Taxonomy" id="33914"/>
    <lineage>
        <taxon>Bacteria</taxon>
        <taxon>Bacillati</taxon>
        <taxon>Actinomycetota</taxon>
        <taxon>Actinomycetes</taxon>
        <taxon>Pseudonocardiales</taxon>
        <taxon>Pseudonocardiaceae</taxon>
        <taxon>Saccharopolyspora</taxon>
    </lineage>
</organism>
<evidence type="ECO:0000256" key="2">
    <source>
        <dbReference type="ARBA" id="ARBA00007165"/>
    </source>
</evidence>
<comment type="subcellular location">
    <subcellularLocation>
        <location evidence="6">Cell membrane</location>
        <topology evidence="6">Multi-pass membrane protein</topology>
    </subcellularLocation>
    <subcellularLocation>
        <location evidence="1">Membrane</location>
    </subcellularLocation>
</comment>
<evidence type="ECO:0000313" key="9">
    <source>
        <dbReference type="Proteomes" id="UP001500483"/>
    </source>
</evidence>
<evidence type="ECO:0000256" key="3">
    <source>
        <dbReference type="ARBA" id="ARBA00022692"/>
    </source>
</evidence>
<feature type="transmembrane region" description="Helical" evidence="6">
    <location>
        <begin position="212"/>
        <end position="235"/>
    </location>
</feature>
<reference evidence="9" key="1">
    <citation type="journal article" date="2019" name="Int. J. Syst. Evol. Microbiol.">
        <title>The Global Catalogue of Microorganisms (GCM) 10K type strain sequencing project: providing services to taxonomists for standard genome sequencing and annotation.</title>
        <authorList>
            <consortium name="The Broad Institute Genomics Platform"/>
            <consortium name="The Broad Institute Genome Sequencing Center for Infectious Disease"/>
            <person name="Wu L."/>
            <person name="Ma J."/>
        </authorList>
    </citation>
    <scope>NUCLEOTIDE SEQUENCE [LARGE SCALE GENOMIC DNA]</scope>
    <source>
        <strain evidence="9">JCM 9687</strain>
    </source>
</reference>
<dbReference type="InterPro" id="IPR045214">
    <property type="entry name" value="Surf1/Surf4"/>
</dbReference>
<evidence type="ECO:0000256" key="4">
    <source>
        <dbReference type="ARBA" id="ARBA00022989"/>
    </source>
</evidence>
<keyword evidence="4 6" id="KW-1133">Transmembrane helix</keyword>
<comment type="similarity">
    <text evidence="2 6">Belongs to the SURF1 family.</text>
</comment>
<dbReference type="PANTHER" id="PTHR23427">
    <property type="entry name" value="SURFEIT LOCUS PROTEIN"/>
    <property type="match status" value="1"/>
</dbReference>
<proteinExistence type="inferred from homology"/>
<dbReference type="RefSeq" id="WP_224956154.1">
    <property type="nucleotide sequence ID" value="NZ_BAAAYK010000038.1"/>
</dbReference>
<feature type="region of interest" description="Disordered" evidence="7">
    <location>
        <begin position="243"/>
        <end position="276"/>
    </location>
</feature>
<dbReference type="InterPro" id="IPR002994">
    <property type="entry name" value="Surf1/Shy1"/>
</dbReference>
<evidence type="ECO:0000313" key="8">
    <source>
        <dbReference type="EMBL" id="GAA3361696.1"/>
    </source>
</evidence>
<dbReference type="Proteomes" id="UP001500483">
    <property type="component" value="Unassembled WGS sequence"/>
</dbReference>
<evidence type="ECO:0000256" key="1">
    <source>
        <dbReference type="ARBA" id="ARBA00004370"/>
    </source>
</evidence>
<name>A0ABP6RW32_9PSEU</name>
<keyword evidence="6" id="KW-1003">Cell membrane</keyword>
<evidence type="ECO:0000256" key="5">
    <source>
        <dbReference type="ARBA" id="ARBA00023136"/>
    </source>
</evidence>
<evidence type="ECO:0000256" key="7">
    <source>
        <dbReference type="SAM" id="MobiDB-lite"/>
    </source>
</evidence>
<keyword evidence="5 6" id="KW-0472">Membrane</keyword>
<sequence>MRLKFLLRPGWIGLILLVVLFATLCFTLLAPWQFGRDDETQARNAAITHSFTADPQPLAEVLPGGAAPGPDTEWTKITATGSYLPEGETLAWLRSVQGEPAIEVLTPFRTTTGETLLVDRGFLRPVGTDAPDYDPAPAGQVTITARVRMDERDQEHRPVFDRQGHRWTYSVDSHVVGAGTGIALRPGYFALVEDQPGTLGALPLPQLSSGPYFSYALQWISFGVMALAAIGYLIYAELRPPEDAATGGARKPRKMSVAEAVAEDERREREQAGSGE</sequence>
<protein>
    <recommendedName>
        <fullName evidence="6">SURF1-like protein</fullName>
    </recommendedName>
</protein>
<accession>A0ABP6RW32</accession>
<dbReference type="Pfam" id="PF02104">
    <property type="entry name" value="SURF1"/>
    <property type="match status" value="1"/>
</dbReference>
<feature type="transmembrane region" description="Helical" evidence="6">
    <location>
        <begin position="12"/>
        <end position="34"/>
    </location>
</feature>
<gene>
    <name evidence="8" type="ORF">GCM10020366_46670</name>
</gene>
<comment type="caution">
    <text evidence="8">The sequence shown here is derived from an EMBL/GenBank/DDBJ whole genome shotgun (WGS) entry which is preliminary data.</text>
</comment>
<keyword evidence="3 6" id="KW-0812">Transmembrane</keyword>
<dbReference type="CDD" id="cd06662">
    <property type="entry name" value="SURF1"/>
    <property type="match status" value="1"/>
</dbReference>
<feature type="compositionally biased region" description="Basic and acidic residues" evidence="7">
    <location>
        <begin position="263"/>
        <end position="276"/>
    </location>
</feature>
<evidence type="ECO:0000256" key="6">
    <source>
        <dbReference type="RuleBase" id="RU363076"/>
    </source>
</evidence>